<sequence>MIPEELFKRRHRGTPESFTLIIVNAIVLALVAPGFVKCHHISLVFWIVAGALAIYNFFTVRRHIESFDRFAMIAYIASLVIMAGAVVALAFKDC</sequence>
<proteinExistence type="predicted"/>
<accession>A0A6I4INL8</accession>
<keyword evidence="2" id="KW-1185">Reference proteome</keyword>
<evidence type="ECO:0000313" key="2">
    <source>
        <dbReference type="Proteomes" id="UP000429232"/>
    </source>
</evidence>
<dbReference type="EMBL" id="CP066775">
    <property type="protein sequence ID" value="QQL48826.1"/>
    <property type="molecule type" value="Genomic_DNA"/>
</dbReference>
<gene>
    <name evidence="1" type="ORF">GO620_011620</name>
</gene>
<organism evidence="1 2">
    <name type="scientific">Mucilaginibacter ginkgonis</name>
    <dbReference type="NCBI Taxonomy" id="2682091"/>
    <lineage>
        <taxon>Bacteria</taxon>
        <taxon>Pseudomonadati</taxon>
        <taxon>Bacteroidota</taxon>
        <taxon>Sphingobacteriia</taxon>
        <taxon>Sphingobacteriales</taxon>
        <taxon>Sphingobacteriaceae</taxon>
        <taxon>Mucilaginibacter</taxon>
    </lineage>
</organism>
<protein>
    <submittedName>
        <fullName evidence="1">Uncharacterized protein</fullName>
    </submittedName>
</protein>
<dbReference type="AlphaFoldDB" id="A0A6I4INL8"/>
<dbReference type="Proteomes" id="UP000429232">
    <property type="component" value="Chromosome"/>
</dbReference>
<name>A0A6I4INL8_9SPHI</name>
<dbReference type="RefSeq" id="WP_157525527.1">
    <property type="nucleotide sequence ID" value="NZ_CP066775.1"/>
</dbReference>
<evidence type="ECO:0000313" key="1">
    <source>
        <dbReference type="EMBL" id="QQL48826.1"/>
    </source>
</evidence>
<dbReference type="KEGG" id="mgik:GO620_011620"/>
<reference evidence="1 2" key="1">
    <citation type="submission" date="2020-12" db="EMBL/GenBank/DDBJ databases">
        <title>HMF7856_wgs.fasta genome submission.</title>
        <authorList>
            <person name="Kang H."/>
            <person name="Kim H."/>
            <person name="Joh K."/>
        </authorList>
    </citation>
    <scope>NUCLEOTIDE SEQUENCE [LARGE SCALE GENOMIC DNA]</scope>
    <source>
        <strain evidence="1 2">HMF7856</strain>
    </source>
</reference>